<feature type="domain" description="RRM" evidence="5">
    <location>
        <begin position="205"/>
        <end position="278"/>
    </location>
</feature>
<feature type="region of interest" description="Disordered" evidence="4">
    <location>
        <begin position="604"/>
        <end position="630"/>
    </location>
</feature>
<dbReference type="InterPro" id="IPR039171">
    <property type="entry name" value="Cwc2/Slt11"/>
</dbReference>
<feature type="domain" description="RRM" evidence="5">
    <location>
        <begin position="437"/>
        <end position="510"/>
    </location>
</feature>
<dbReference type="SUPFAM" id="SSF54928">
    <property type="entry name" value="RNA-binding domain, RBD"/>
    <property type="match status" value="2"/>
</dbReference>
<name>A0A068S5R8_9FUNG</name>
<feature type="domain" description="RRM" evidence="5">
    <location>
        <begin position="528"/>
        <end position="599"/>
    </location>
</feature>
<dbReference type="Proteomes" id="UP000027586">
    <property type="component" value="Unassembled WGS sequence"/>
</dbReference>
<accession>A0A068S5R8</accession>
<dbReference type="AlphaFoldDB" id="A0A068S5R8"/>
<dbReference type="InterPro" id="IPR012677">
    <property type="entry name" value="Nucleotide-bd_a/b_plait_sf"/>
</dbReference>
<dbReference type="STRING" id="1263082.A0A068S5R8"/>
<dbReference type="PANTHER" id="PTHR14089">
    <property type="entry name" value="PRE-MRNA-SPLICING FACTOR RBM22"/>
    <property type="match status" value="1"/>
</dbReference>
<dbReference type="Gene3D" id="3.30.70.330">
    <property type="match status" value="4"/>
</dbReference>
<sequence length="630" mass="68607">MDHLWDGCCTSNPIYADGHMFSFGACSSVSHDNQLYLISFFTLSCLDNQPQPSTDCTCIPLISKVLQPCIMKRSHESTNQGAPDTSKKQRISSPYSDMYSQYSAMNPAAAAMMMGSQYPASMFSQANAASTKGFVNQFNNGMYGAMGGYSGAAAAAAAAAQGMLRSPNAIGVSAAGANGNTNAMMSNQGNNSNSVASNNGHEMSRTIYLGNVSQELTSTDILNYVKSGTIESFRMLHEKSCAFISFLDPLSAQMFYQEYSNRPLSINDHELRIGWGRAQPVPDNVQFAAQNGATRNVYLGNLDEAVTEESLRSDLGKFGEVEHVRVIPDKRIAFVHFTSIYHAVKCVSSLQQDPAWLSRRINYGKDRCSSRSSSTSTPSMEQQQQYGFTFQHPFRGTFGFDSYGGANSGSAAMMSQAAAAYGMAGGAGANNPAASLRTLYLGNIPPEATCEDLCNSIRGGVLFQIRYLTDKHIAFVTFIDANAAMNVFNHACTVGIVVKAKRLRVGWGKPCNIPTSVVVAVQNGGASRNIYIGGIEEDFDEEKLRSDWSEYGEIELINALREKSCVFVNFTHINNAMKALAAMKEHPVYKKYKINYGKDRCGNPPKKFLQATGSQQQQQQGTQYPVIPDQ</sequence>
<dbReference type="OrthoDB" id="6407164at2759"/>
<evidence type="ECO:0000256" key="4">
    <source>
        <dbReference type="SAM" id="MobiDB-lite"/>
    </source>
</evidence>
<evidence type="ECO:0000259" key="5">
    <source>
        <dbReference type="PROSITE" id="PS50102"/>
    </source>
</evidence>
<evidence type="ECO:0000256" key="2">
    <source>
        <dbReference type="ARBA" id="ARBA00022884"/>
    </source>
</evidence>
<dbReference type="PANTHER" id="PTHR14089:SF8">
    <property type="entry name" value="RNA-BINDING PROTEIN MRN1"/>
    <property type="match status" value="1"/>
</dbReference>
<evidence type="ECO:0000313" key="7">
    <source>
        <dbReference type="Proteomes" id="UP000027586"/>
    </source>
</evidence>
<keyword evidence="7" id="KW-1185">Reference proteome</keyword>
<proteinExistence type="predicted"/>
<dbReference type="GO" id="GO:0010494">
    <property type="term" value="C:cytoplasmic stress granule"/>
    <property type="evidence" value="ECO:0007669"/>
    <property type="project" value="TreeGrafter"/>
</dbReference>
<evidence type="ECO:0000256" key="3">
    <source>
        <dbReference type="PROSITE-ProRule" id="PRU00176"/>
    </source>
</evidence>
<dbReference type="FunFam" id="3.30.70.330:FF:000120">
    <property type="entry name" value="Negative regulator of differentiation 1"/>
    <property type="match status" value="2"/>
</dbReference>
<dbReference type="GO" id="GO:0010468">
    <property type="term" value="P:regulation of gene expression"/>
    <property type="evidence" value="ECO:0007669"/>
    <property type="project" value="UniProtKB-ARBA"/>
</dbReference>
<evidence type="ECO:0000313" key="6">
    <source>
        <dbReference type="EMBL" id="CDH57624.1"/>
    </source>
</evidence>
<dbReference type="VEuPathDB" id="FungiDB:LCOR_08536.1"/>
<organism evidence="6 7">
    <name type="scientific">Lichtheimia corymbifera JMRC:FSU:9682</name>
    <dbReference type="NCBI Taxonomy" id="1263082"/>
    <lineage>
        <taxon>Eukaryota</taxon>
        <taxon>Fungi</taxon>
        <taxon>Fungi incertae sedis</taxon>
        <taxon>Mucoromycota</taxon>
        <taxon>Mucoromycotina</taxon>
        <taxon>Mucoromycetes</taxon>
        <taxon>Mucorales</taxon>
        <taxon>Lichtheimiaceae</taxon>
        <taxon>Lichtheimia</taxon>
    </lineage>
</organism>
<gene>
    <name evidence="6" type="ORF">LCOR_08536.1</name>
</gene>
<feature type="domain" description="RRM" evidence="5">
    <location>
        <begin position="295"/>
        <end position="368"/>
    </location>
</feature>
<protein>
    <submittedName>
        <fullName evidence="6">Differentiation regulator</fullName>
    </submittedName>
</protein>
<dbReference type="PROSITE" id="PS50102">
    <property type="entry name" value="RRM"/>
    <property type="match status" value="4"/>
</dbReference>
<comment type="caution">
    <text evidence="6">The sequence shown here is derived from an EMBL/GenBank/DDBJ whole genome shotgun (WGS) entry which is preliminary data.</text>
</comment>
<dbReference type="GO" id="GO:0000398">
    <property type="term" value="P:mRNA splicing, via spliceosome"/>
    <property type="evidence" value="ECO:0007669"/>
    <property type="project" value="TreeGrafter"/>
</dbReference>
<dbReference type="GO" id="GO:0051252">
    <property type="term" value="P:regulation of RNA metabolic process"/>
    <property type="evidence" value="ECO:0007669"/>
    <property type="project" value="UniProtKB-ARBA"/>
</dbReference>
<dbReference type="GO" id="GO:0003729">
    <property type="term" value="F:mRNA binding"/>
    <property type="evidence" value="ECO:0007669"/>
    <property type="project" value="TreeGrafter"/>
</dbReference>
<keyword evidence="2 3" id="KW-0694">RNA-binding</keyword>
<dbReference type="InterPro" id="IPR000504">
    <property type="entry name" value="RRM_dom"/>
</dbReference>
<keyword evidence="1" id="KW-0677">Repeat</keyword>
<dbReference type="EMBL" id="CBTN010000047">
    <property type="protein sequence ID" value="CDH57624.1"/>
    <property type="molecule type" value="Genomic_DNA"/>
</dbReference>
<evidence type="ECO:0000256" key="1">
    <source>
        <dbReference type="ARBA" id="ARBA00022737"/>
    </source>
</evidence>
<dbReference type="SMART" id="SM00360">
    <property type="entry name" value="RRM"/>
    <property type="match status" value="4"/>
</dbReference>
<dbReference type="Pfam" id="PF00076">
    <property type="entry name" value="RRM_1"/>
    <property type="match status" value="2"/>
</dbReference>
<feature type="compositionally biased region" description="Low complexity" evidence="4">
    <location>
        <begin position="610"/>
        <end position="623"/>
    </location>
</feature>
<dbReference type="InterPro" id="IPR035979">
    <property type="entry name" value="RBD_domain_sf"/>
</dbReference>
<reference evidence="6" key="1">
    <citation type="submission" date="2013-08" db="EMBL/GenBank/DDBJ databases">
        <title>Gene expansion shapes genome architecture in the human pathogen Lichtheimia corymbifera: an evolutionary genomics analysis in the ancient terrestrial Mucorales (Mucoromycotina).</title>
        <authorList>
            <person name="Schwartze V.U."/>
            <person name="Winter S."/>
            <person name="Shelest E."/>
            <person name="Marcet-Houben M."/>
            <person name="Horn F."/>
            <person name="Wehner S."/>
            <person name="Hoffmann K."/>
            <person name="Riege K."/>
            <person name="Sammeth M."/>
            <person name="Nowrousian M."/>
            <person name="Valiante V."/>
            <person name="Linde J."/>
            <person name="Jacobsen I.D."/>
            <person name="Marz M."/>
            <person name="Brakhage A.A."/>
            <person name="Gabaldon T."/>
            <person name="Bocker S."/>
            <person name="Voigt K."/>
        </authorList>
    </citation>
    <scope>NUCLEOTIDE SEQUENCE [LARGE SCALE GENOMIC DNA]</scope>
    <source>
        <strain evidence="6">FSU 9682</strain>
    </source>
</reference>